<evidence type="ECO:0000259" key="2">
    <source>
        <dbReference type="Pfam" id="PF01266"/>
    </source>
</evidence>
<keyword evidence="1" id="KW-0560">Oxidoreductase</keyword>
<dbReference type="Gene3D" id="3.30.9.10">
    <property type="entry name" value="D-Amino Acid Oxidase, subunit A, domain 2"/>
    <property type="match status" value="2"/>
</dbReference>
<dbReference type="RefSeq" id="WP_090201615.1">
    <property type="nucleotide sequence ID" value="NZ_FOYP01000003.1"/>
</dbReference>
<accession>A0A1I6HVE3</accession>
<dbReference type="SUPFAM" id="SSF54373">
    <property type="entry name" value="FAD-linked reductases, C-terminal domain"/>
    <property type="match status" value="1"/>
</dbReference>
<evidence type="ECO:0000313" key="3">
    <source>
        <dbReference type="EMBL" id="SFR58411.1"/>
    </source>
</evidence>
<evidence type="ECO:0000256" key="1">
    <source>
        <dbReference type="ARBA" id="ARBA00023002"/>
    </source>
</evidence>
<proteinExistence type="predicted"/>
<dbReference type="OrthoDB" id="7818064at2"/>
<reference evidence="4" key="1">
    <citation type="submission" date="2016-10" db="EMBL/GenBank/DDBJ databases">
        <authorList>
            <person name="Varghese N."/>
            <person name="Submissions S."/>
        </authorList>
    </citation>
    <scope>NUCLEOTIDE SEQUENCE [LARGE SCALE GENOMIC DNA]</scope>
    <source>
        <strain evidence="4">DSM 26879</strain>
    </source>
</reference>
<dbReference type="InterPro" id="IPR006076">
    <property type="entry name" value="FAD-dep_OxRdtase"/>
</dbReference>
<dbReference type="PANTHER" id="PTHR13847">
    <property type="entry name" value="SARCOSINE DEHYDROGENASE-RELATED"/>
    <property type="match status" value="1"/>
</dbReference>
<dbReference type="GO" id="GO:0005737">
    <property type="term" value="C:cytoplasm"/>
    <property type="evidence" value="ECO:0007669"/>
    <property type="project" value="TreeGrafter"/>
</dbReference>
<dbReference type="SUPFAM" id="SSF51905">
    <property type="entry name" value="FAD/NAD(P)-binding domain"/>
    <property type="match status" value="1"/>
</dbReference>
<evidence type="ECO:0000313" key="4">
    <source>
        <dbReference type="Proteomes" id="UP000199478"/>
    </source>
</evidence>
<name>A0A1I6HVE3_9RHOB</name>
<dbReference type="STRING" id="390270.SAMN04488005_3025"/>
<keyword evidence="4" id="KW-1185">Reference proteome</keyword>
<protein>
    <submittedName>
        <fullName evidence="3">Glycine/D-amino acid oxidase</fullName>
    </submittedName>
</protein>
<sequence>MATADVTVMGAGVFGLAVAYACARRGARVQVIDPNGVAAGSSGGIVGALAPHAPEKWNEKKAFQFESLIYAEQFWDEVCALTGADVGYARSGRLQPLADARAVDLARDRAENAARLWQGKALWEVIVAPDSAWMPPSPSGFIVRDTLSALVHPRRATRALADAVIALGGSVETSGDPQGKIVWATGFAGVSDVGGGGVKGQAALLDFDAKGQPQLFADALHIIPHGDGTVAIGSTTERNFDDPTTTDDLLDDVLARARAAFPVLQDAPVIERWAGVRPRSRSRAPVLGVHPARAGEYVANGGFKIGFGMAPKVGQVMADLVLDGRDSVPDEFRP</sequence>
<dbReference type="AlphaFoldDB" id="A0A1I6HVE3"/>
<dbReference type="GO" id="GO:0016491">
    <property type="term" value="F:oxidoreductase activity"/>
    <property type="evidence" value="ECO:0007669"/>
    <property type="project" value="UniProtKB-KW"/>
</dbReference>
<gene>
    <name evidence="3" type="ORF">SAMN04488005_3025</name>
</gene>
<organism evidence="3 4">
    <name type="scientific">Yoonia tamlensis</name>
    <dbReference type="NCBI Taxonomy" id="390270"/>
    <lineage>
        <taxon>Bacteria</taxon>
        <taxon>Pseudomonadati</taxon>
        <taxon>Pseudomonadota</taxon>
        <taxon>Alphaproteobacteria</taxon>
        <taxon>Rhodobacterales</taxon>
        <taxon>Paracoccaceae</taxon>
        <taxon>Yoonia</taxon>
    </lineage>
</organism>
<dbReference type="EMBL" id="FOYP01000003">
    <property type="protein sequence ID" value="SFR58411.1"/>
    <property type="molecule type" value="Genomic_DNA"/>
</dbReference>
<dbReference type="Proteomes" id="UP000199478">
    <property type="component" value="Unassembled WGS sequence"/>
</dbReference>
<dbReference type="PANTHER" id="PTHR13847:SF289">
    <property type="entry name" value="GLYCINE OXIDASE"/>
    <property type="match status" value="1"/>
</dbReference>
<feature type="domain" description="FAD dependent oxidoreductase" evidence="2">
    <location>
        <begin position="5"/>
        <end position="320"/>
    </location>
</feature>
<dbReference type="Pfam" id="PF01266">
    <property type="entry name" value="DAO"/>
    <property type="match status" value="1"/>
</dbReference>
<dbReference type="InterPro" id="IPR036188">
    <property type="entry name" value="FAD/NAD-bd_sf"/>
</dbReference>
<dbReference type="Gene3D" id="3.50.50.60">
    <property type="entry name" value="FAD/NAD(P)-binding domain"/>
    <property type="match status" value="2"/>
</dbReference>